<evidence type="ECO:0000256" key="1">
    <source>
        <dbReference type="SAM" id="SignalP"/>
    </source>
</evidence>
<name>A0ABP7BPU8_9MICC</name>
<dbReference type="SUPFAM" id="SSF53850">
    <property type="entry name" value="Periplasmic binding protein-like II"/>
    <property type="match status" value="1"/>
</dbReference>
<dbReference type="RefSeq" id="WP_345147818.1">
    <property type="nucleotide sequence ID" value="NZ_BAABEO010000002.1"/>
</dbReference>
<accession>A0ABP7BPU8</accession>
<feature type="signal peptide" evidence="1">
    <location>
        <begin position="1"/>
        <end position="20"/>
    </location>
</feature>
<keyword evidence="1" id="KW-0732">Signal</keyword>
<reference evidence="4" key="1">
    <citation type="journal article" date="2019" name="Int. J. Syst. Evol. Microbiol.">
        <title>The Global Catalogue of Microorganisms (GCM) 10K type strain sequencing project: providing services to taxonomists for standard genome sequencing and annotation.</title>
        <authorList>
            <consortium name="The Broad Institute Genomics Platform"/>
            <consortium name="The Broad Institute Genome Sequencing Center for Infectious Disease"/>
            <person name="Wu L."/>
            <person name="Ma J."/>
        </authorList>
    </citation>
    <scope>NUCLEOTIDE SEQUENCE [LARGE SCALE GENOMIC DNA]</scope>
    <source>
        <strain evidence="4">JCM 30742</strain>
    </source>
</reference>
<feature type="domain" description="SsuA/THI5-like" evidence="2">
    <location>
        <begin position="64"/>
        <end position="288"/>
    </location>
</feature>
<dbReference type="InterPro" id="IPR015168">
    <property type="entry name" value="SsuA/THI5"/>
</dbReference>
<sequence>MNKSRSLAAALALGLSGALALTGCGSQEPAASAAPVDYDCANPSPVGQPIPVTFAANAIVSNGAVYAGLKEGFFKEHGLEIEIQPVANVSAAISSVQGGTTDFGFATSVSLFQAVDSGVPISVVAPFAGIAPNYYENMKNGVKGYTTEVTALVAAPGSGIKSPADLAGRTVAVADARGQSELTTRFVINEAGADADSVNYTVMAFPDSLNAFKAGQVDAIFTVDPFLSQAVAAGGEVISWPGVETFHEGPTSAIISSNKFIESAPQTVARFTCAIQESNEFANENPDAVREATAVAQGVEAATLATATVPYFYSTADLAGFERFAGIMHDFGFVTNEVDVQSVVLPRALSNG</sequence>
<evidence type="ECO:0000313" key="4">
    <source>
        <dbReference type="Proteomes" id="UP001500752"/>
    </source>
</evidence>
<proteinExistence type="predicted"/>
<organism evidence="3 4">
    <name type="scientific">Arthrobacter ginkgonis</name>
    <dbReference type="NCBI Taxonomy" id="1630594"/>
    <lineage>
        <taxon>Bacteria</taxon>
        <taxon>Bacillati</taxon>
        <taxon>Actinomycetota</taxon>
        <taxon>Actinomycetes</taxon>
        <taxon>Micrococcales</taxon>
        <taxon>Micrococcaceae</taxon>
        <taxon>Arthrobacter</taxon>
    </lineage>
</organism>
<dbReference type="PANTHER" id="PTHR30024">
    <property type="entry name" value="ALIPHATIC SULFONATES-BINDING PROTEIN-RELATED"/>
    <property type="match status" value="1"/>
</dbReference>
<keyword evidence="4" id="KW-1185">Reference proteome</keyword>
<dbReference type="Proteomes" id="UP001500752">
    <property type="component" value="Unassembled WGS sequence"/>
</dbReference>
<gene>
    <name evidence="3" type="ORF">GCM10023081_02170</name>
</gene>
<dbReference type="Gene3D" id="3.40.190.10">
    <property type="entry name" value="Periplasmic binding protein-like II"/>
    <property type="match status" value="2"/>
</dbReference>
<evidence type="ECO:0000259" key="2">
    <source>
        <dbReference type="Pfam" id="PF09084"/>
    </source>
</evidence>
<protein>
    <recommendedName>
        <fullName evidence="2">SsuA/THI5-like domain-containing protein</fullName>
    </recommendedName>
</protein>
<dbReference type="EMBL" id="BAABEO010000002">
    <property type="protein sequence ID" value="GAA3666906.1"/>
    <property type="molecule type" value="Genomic_DNA"/>
</dbReference>
<dbReference type="Pfam" id="PF09084">
    <property type="entry name" value="NMT1"/>
    <property type="match status" value="1"/>
</dbReference>
<dbReference type="PROSITE" id="PS51257">
    <property type="entry name" value="PROKAR_LIPOPROTEIN"/>
    <property type="match status" value="1"/>
</dbReference>
<comment type="caution">
    <text evidence="3">The sequence shown here is derived from an EMBL/GenBank/DDBJ whole genome shotgun (WGS) entry which is preliminary data.</text>
</comment>
<feature type="chain" id="PRO_5045514927" description="SsuA/THI5-like domain-containing protein" evidence="1">
    <location>
        <begin position="21"/>
        <end position="352"/>
    </location>
</feature>
<evidence type="ECO:0000313" key="3">
    <source>
        <dbReference type="EMBL" id="GAA3666906.1"/>
    </source>
</evidence>